<comment type="subcellular location">
    <subcellularLocation>
        <location evidence="2">Cytoplasm</location>
        <location evidence="2">Cytoskeleton</location>
    </subcellularLocation>
    <subcellularLocation>
        <location evidence="1">Nucleus membrane</location>
    </subcellularLocation>
</comment>
<gene>
    <name evidence="17" type="primary">LOC106156537</name>
</gene>
<keyword evidence="8" id="KW-1133">Transmembrane helix</keyword>
<dbReference type="InterPro" id="IPR002017">
    <property type="entry name" value="Spectrin_repeat"/>
</dbReference>
<dbReference type="SMART" id="SM01249">
    <property type="entry name" value="KASH"/>
    <property type="match status" value="1"/>
</dbReference>
<proteinExistence type="inferred from homology"/>
<feature type="coiled-coil region" evidence="13">
    <location>
        <begin position="489"/>
        <end position="523"/>
    </location>
</feature>
<evidence type="ECO:0000256" key="4">
    <source>
        <dbReference type="ARBA" id="ARBA00022490"/>
    </source>
</evidence>
<comment type="similarity">
    <text evidence="3">Belongs to the nesprin family.</text>
</comment>
<feature type="domain" description="KASH" evidence="15">
    <location>
        <begin position="2692"/>
        <end position="2751"/>
    </location>
</feature>
<evidence type="ECO:0000256" key="2">
    <source>
        <dbReference type="ARBA" id="ARBA00004245"/>
    </source>
</evidence>
<dbReference type="KEGG" id="lak:106156537"/>
<sequence length="2751" mass="320820">MTHIEEIKTKLAGVRSLGQQMSSSSEPEGPRVMQATLVVLTDRLESLQSMTRTRMRQTEMKLHDQQKHQADLQEYQTNIEEFDEWLATARLENSDEAMTDPDTATLKQQLEKNKNLQAEVNKRLQQLSDMAVQCESLMELGSSEGATGLRSRVSELKAQVTEFKLQIIDGQRQIKDKIRDVERQALSAEEESSMQELQQWMEDTRRMTLSPKKDETGPKLVEENYQLQQQLETDLAKHQRLIRSVSTSGVNYVEPKDAPFEARADVVQANWDRLAKMAADKKQQAEEVINRARSEGKPLAIYQKGQRSVHEPGTTTKTEEVKIGMLELTQCWERLQRPDQDDETRSERLLQFQRQFQETILTLSEWMDLIEVKLFAVDHDRTAEEQLKENESVMKELRSVQEDVKELGRTSHHILPEVGEEEKQMVKVTMENMGKRLQVLERRGYDQEQELMEKTRKWKHYQTEVKSLQSKLTETRRHFITSAQSVAPLEQQLAEIKKLEDSIKQYEQKLHKLSQEGEELSEGDPRAILPVEMNTLHTSWQQLQQQATERKAQLQRAMTVQSQYEKMIQEYAEFLDTAQDKLRADTLAASDLQHLAQQLKAHKEFFSDLEGHRSMLDALAQKTDKATRQRYFSMHTRLINLTHIVQDKASLRGQRIERIVEEWAQFEDQFNQTNEWLVSLEKQSPVRTTGDETAAIRQHQFVQKRLNDEKAAMYQVVEKGKQLAQRVKCPALETNVATFAERWVAINNATNQELKRLEVLLDQQTTFDHDAGTLEEWLATAKEKAGEFVLKDEDVKDIGAIRGYIDRFLEFRKEVEHQSPLKNKVMLTGNQILRTRKTDSSGLLQRLNSIEESWLQLTTQLTSCEDRLHQAQMELMPSRQALSELLIWISGLEKVLKDDKNIPLDSALDTKIMLTKYRGFKVDISNKQLTVDFVNQSALEMSIRVPHGHQAEKTDFAEKLGQMNRRWQAAASDVAERLKTLEMLQVRWEEYEKCVKGLMEWFDDQENKIKKYHRIGHEISIRQTLKDCKSLEEQLKVKEDEIESVKKLGLSLMESSKGSSDSIHDVKTTVDKLNQHWACLDHQVCQVQNVLEDTLRQWETYQASLQVVSQLLTETEYLLSRYNVVSGDATTFKSQLLRLKGMQKEFDQQGSKLKQFLDDGDQLIKVCEPFVTQGLQRAVTDVKSRWDSLVSQLRTRVSKYEGILEKWQKYEADYTKAKDWVEKKEIQCNELLLLREEAEDKDGHLNKSKELKQELDNFQTSLLTLNKASDQLTKNMDNTTIIGITSRETALSQRVSTMRQALLKHTHNLQNDLSQQRRFDDLIEVIQEFFTDAERVLEEEDPNKSDDEDTLKDRLEELKALNVQFNNYQSKLDNLNNMGYRLPLSKKNSEKLKQTNQKWYKMFAETSERYRTMQGHMLLHHDFQQKCDAWMTFLAQAEQNLAVDIAGNYEGLLEQQKIYELFQSEIYSRQQILQSIISDGHQMMRDSDSDERQEFQRKLSMLDQQWQSVVRRTNQRKAIIDHNISHWQMYKTLREKLSNWLDEMDENLNIFEFSTATLQKIKALIEHLRATQKDLAMHESMYQRVHEAGCLLVSISDKTTESTIRSHLTDIQQHWFQIIGKLDGRREHLEGILKQWQGCEEGIEDILAWLKEMRKALNVGLAQNYDDLQRQLQQCVEFETAFANAADKRKILLEKEHQLALVVSPDDLTILRQRIVLLTKQWDEIANQIVLRRNCIEDRLNEWTLFNDKYREMLDWLSYMEAKVSSNQEFHIEDILEKLQKDYKEEITNMQVNRDDLFAHGHRLIKSSSEVRANDIEYKISKLRDRWQRLQELVTARLKKLQETLTAVQELEKSMASLRRWLAYIEHALSSPVSYQQADLTEIHRRLQQQQEHQQDIERHSAGVASVLNLCQVLLHDTDACPTDVEVSALQHAKTSLDRRWKNIRALSTERRMRIEETWRLWQKFSEDYHRFVDWMKDMEKATTKPRSASVTFAEAKEELRKFETLQRSLHENLAELELINKQYRRLARESRTDVSSMLKGQVTDANNAWDKLSKRLSGIIRRLKHLLNVHEDFKTTREALLVWLTDLDMQITNMEHFSEMDIDTKLHRMLEFQEQIKTRSSKLQYVDKAAAYLLQKCEPSDTVRIEKELKEFSQYSKEVLLRVKRYQEKLEKISTGNISGLWAQRSVRQEHDYDHDAEVGALLGDSHVHFKDQDVRHDSSSRLRIGTPGSEASLDWDMYDVEKMLDDSPPESPTPLDEERELKWQSIQKQIAAKKGKLGYAEAYLTELEQLIDHTVAQLIDTEQALRCKTPTGPELEESGAMGYAQYLYGSRSNLELIRSMCDSFKQDTGLSAATSVQVQAQGVVQRWELLQAQAQAKDGRLKKSRQQWQQFKTDIRNVILWLDEAEAIQRTQVIVPSDIKQLEVVIRRHREFLLQLDSRKAIVLSINLLSQQFLGQDNKESRNLKEHLLIMNQRWENVTSKTSLWQKKLQMALMQCHDFHQTIKDLLLWLESVEAKIKVCEPVNIHDDKDTLRLKYNKFKEVQTDLERSQPRVTSLKESTDQLLSSTDSSEAKHVREKMIIIDTRLRTLSRQCMLYISKLEVALGIAQRESPLSFSLDLSDSANRGQYRTSTPRYRSRSSNSPLTPTGFSRQLLAIRTEIVKEHAEARAEAETTESPPEGAVAVRRRRPAAFLVRVCRTALPLQILLLLLLGIACLVPMSEEDFMCELRNNFQRSLDPMLTYLDGPPPV</sequence>
<dbReference type="PANTHER" id="PTHR14514">
    <property type="entry name" value="PKA ANCHORING PROTEIN"/>
    <property type="match status" value="1"/>
</dbReference>
<dbReference type="FunFam" id="1.20.58.60:FF:000126">
    <property type="entry name" value="Spectrin repeat containing, nuclear envelope 1a"/>
    <property type="match status" value="1"/>
</dbReference>
<dbReference type="FunFam" id="1.20.58.60:FF:000233">
    <property type="entry name" value="nesprin-1 isoform X9"/>
    <property type="match status" value="1"/>
</dbReference>
<dbReference type="Pfam" id="PF25034">
    <property type="entry name" value="Spectrin_SYNE1"/>
    <property type="match status" value="2"/>
</dbReference>
<dbReference type="GO" id="GO:0031965">
    <property type="term" value="C:nuclear membrane"/>
    <property type="evidence" value="ECO:0007669"/>
    <property type="project" value="UniProtKB-SubCell"/>
</dbReference>
<organism evidence="16 17">
    <name type="scientific">Lingula anatina</name>
    <name type="common">Brachiopod</name>
    <name type="synonym">Lingula unguis</name>
    <dbReference type="NCBI Taxonomy" id="7574"/>
    <lineage>
        <taxon>Eukaryota</taxon>
        <taxon>Metazoa</taxon>
        <taxon>Spiralia</taxon>
        <taxon>Lophotrochozoa</taxon>
        <taxon>Brachiopoda</taxon>
        <taxon>Linguliformea</taxon>
        <taxon>Lingulata</taxon>
        <taxon>Lingulida</taxon>
        <taxon>Linguloidea</taxon>
        <taxon>Lingulidae</taxon>
        <taxon>Lingula</taxon>
    </lineage>
</organism>
<dbReference type="Pfam" id="PF00435">
    <property type="entry name" value="Spectrin"/>
    <property type="match status" value="5"/>
</dbReference>
<dbReference type="Proteomes" id="UP000085678">
    <property type="component" value="Unplaced"/>
</dbReference>
<feature type="coiled-coil region" evidence="13">
    <location>
        <begin position="1221"/>
        <end position="1268"/>
    </location>
</feature>
<keyword evidence="7" id="KW-0677">Repeat</keyword>
<dbReference type="GO" id="GO:0005856">
    <property type="term" value="C:cytoskeleton"/>
    <property type="evidence" value="ECO:0007669"/>
    <property type="project" value="UniProtKB-SubCell"/>
</dbReference>
<dbReference type="CDD" id="cd00176">
    <property type="entry name" value="SPEC"/>
    <property type="match status" value="11"/>
</dbReference>
<feature type="topological domain" description="Cytoplasmic" evidence="12">
    <location>
        <begin position="1"/>
        <end position="2700"/>
    </location>
</feature>
<evidence type="ECO:0000256" key="11">
    <source>
        <dbReference type="ARBA" id="ARBA00023242"/>
    </source>
</evidence>
<reference evidence="17" key="1">
    <citation type="submission" date="2025-08" db="UniProtKB">
        <authorList>
            <consortium name="RefSeq"/>
        </authorList>
    </citation>
    <scope>IDENTIFICATION</scope>
    <source>
        <tissue evidence="17">Gonads</tissue>
    </source>
</reference>
<keyword evidence="4" id="KW-0963">Cytoplasm</keyword>
<evidence type="ECO:0000256" key="6">
    <source>
        <dbReference type="ARBA" id="ARBA00022692"/>
    </source>
</evidence>
<feature type="compositionally biased region" description="Low complexity" evidence="14">
    <location>
        <begin position="2627"/>
        <end position="2645"/>
    </location>
</feature>
<dbReference type="PANTHER" id="PTHR14514:SF2">
    <property type="entry name" value="A-KINASE ANCHOR PROTEIN 6"/>
    <property type="match status" value="1"/>
</dbReference>
<evidence type="ECO:0000256" key="8">
    <source>
        <dbReference type="ARBA" id="ARBA00022989"/>
    </source>
</evidence>
<protein>
    <submittedName>
        <fullName evidence="17">Nesprin-1-like isoform X1</fullName>
    </submittedName>
</protein>
<evidence type="ECO:0000256" key="13">
    <source>
        <dbReference type="SAM" id="Coils"/>
    </source>
</evidence>
<dbReference type="InParanoid" id="A0A1S3HMH3"/>
<evidence type="ECO:0000256" key="3">
    <source>
        <dbReference type="ARBA" id="ARBA00008619"/>
    </source>
</evidence>
<dbReference type="PROSITE" id="PS51049">
    <property type="entry name" value="KASH"/>
    <property type="match status" value="1"/>
</dbReference>
<feature type="coiled-coil region" evidence="13">
    <location>
        <begin position="1351"/>
        <end position="1378"/>
    </location>
</feature>
<feature type="coiled-coil region" evidence="13">
    <location>
        <begin position="383"/>
        <end position="410"/>
    </location>
</feature>
<dbReference type="RefSeq" id="XP_013387270.2">
    <property type="nucleotide sequence ID" value="XM_013531816.2"/>
</dbReference>
<dbReference type="FunFam" id="1.20.58.60:FF:000157">
    <property type="entry name" value="Nesprin-1 isoform 1"/>
    <property type="match status" value="1"/>
</dbReference>
<name>A0A1S3HMH3_LINAN</name>
<evidence type="ECO:0000256" key="14">
    <source>
        <dbReference type="SAM" id="MobiDB-lite"/>
    </source>
</evidence>
<dbReference type="InterPro" id="IPR012315">
    <property type="entry name" value="KASH"/>
</dbReference>
<evidence type="ECO:0000256" key="10">
    <source>
        <dbReference type="ARBA" id="ARBA00023212"/>
    </source>
</evidence>
<keyword evidence="10" id="KW-0206">Cytoskeleton</keyword>
<accession>A0A1S3HMH3</accession>
<dbReference type="SUPFAM" id="SSF46966">
    <property type="entry name" value="Spectrin repeat"/>
    <property type="match status" value="20"/>
</dbReference>
<evidence type="ECO:0000256" key="1">
    <source>
        <dbReference type="ARBA" id="ARBA00004126"/>
    </source>
</evidence>
<keyword evidence="9 12" id="KW-0472">Membrane</keyword>
<evidence type="ECO:0000313" key="17">
    <source>
        <dbReference type="RefSeq" id="XP_013387270.2"/>
    </source>
</evidence>
<keyword evidence="16" id="KW-1185">Reference proteome</keyword>
<keyword evidence="5" id="KW-0597">Phosphoprotein</keyword>
<dbReference type="Pfam" id="PF10541">
    <property type="entry name" value="KASH"/>
    <property type="match status" value="1"/>
</dbReference>
<evidence type="ECO:0000256" key="5">
    <source>
        <dbReference type="ARBA" id="ARBA00022553"/>
    </source>
</evidence>
<dbReference type="STRING" id="7574.A0A1S3HMH3"/>
<dbReference type="OrthoDB" id="18853at2759"/>
<keyword evidence="11" id="KW-0539">Nucleus</keyword>
<dbReference type="Gene3D" id="1.20.58.60">
    <property type="match status" value="19"/>
</dbReference>
<dbReference type="GeneID" id="106156537"/>
<dbReference type="InterPro" id="IPR018159">
    <property type="entry name" value="Spectrin/alpha-actinin"/>
</dbReference>
<evidence type="ECO:0000259" key="15">
    <source>
        <dbReference type="PROSITE" id="PS51049"/>
    </source>
</evidence>
<feature type="region of interest" description="Disordered" evidence="14">
    <location>
        <begin position="2627"/>
        <end position="2648"/>
    </location>
</feature>
<feature type="topological domain" description="Perinuclear space" evidence="12">
    <location>
        <begin position="2722"/>
        <end position="2751"/>
    </location>
</feature>
<evidence type="ECO:0000256" key="12">
    <source>
        <dbReference type="PROSITE-ProRule" id="PRU00385"/>
    </source>
</evidence>
<keyword evidence="13" id="KW-0175">Coiled coil</keyword>
<dbReference type="InterPro" id="IPR057057">
    <property type="entry name" value="Spectrin_SYNE1"/>
</dbReference>
<feature type="region of interest" description="Disordered" evidence="14">
    <location>
        <begin position="2552"/>
        <end position="2572"/>
    </location>
</feature>
<evidence type="ECO:0000313" key="16">
    <source>
        <dbReference type="Proteomes" id="UP000085678"/>
    </source>
</evidence>
<feature type="coiled-coil region" evidence="13">
    <location>
        <begin position="1021"/>
        <end position="1048"/>
    </location>
</feature>
<keyword evidence="6 12" id="KW-0812">Transmembrane</keyword>
<evidence type="ECO:0000256" key="9">
    <source>
        <dbReference type="ARBA" id="ARBA00023136"/>
    </source>
</evidence>
<evidence type="ECO:0000256" key="7">
    <source>
        <dbReference type="ARBA" id="ARBA00022737"/>
    </source>
</evidence>
<dbReference type="SMART" id="SM00150">
    <property type="entry name" value="SPEC"/>
    <property type="match status" value="21"/>
</dbReference>